<sequence>MRSILVVNPKGGCGKTTIATNLATYYSVWGMSTALVDLDPQQSSMDWVKARPDSENPIQGFNGLTGKIYPEEGTERVIYDCPARTDSAKVARLIKLVDVVIIPVMPSAIDMRVAAKFIADIVGKVRANNSHAILGVVANRAQKNYHSYAALLDFLKALEVPFVGTIRNSQNYVKAADTGVGIFEMPIAEVKPDMKEWEPIINWVEGKRVLK</sequence>
<dbReference type="PANTHER" id="PTHR13696">
    <property type="entry name" value="P-LOOP CONTAINING NUCLEOSIDE TRIPHOSPHATE HYDROLASE"/>
    <property type="match status" value="1"/>
</dbReference>
<evidence type="ECO:0000313" key="3">
    <source>
        <dbReference type="Proteomes" id="UP000614811"/>
    </source>
</evidence>
<gene>
    <name evidence="2" type="ORF">GCM10008090_11200</name>
</gene>
<dbReference type="SUPFAM" id="SSF52540">
    <property type="entry name" value="P-loop containing nucleoside triphosphate hydrolases"/>
    <property type="match status" value="1"/>
</dbReference>
<dbReference type="EMBL" id="BMXA01000002">
    <property type="protein sequence ID" value="GHA03756.1"/>
    <property type="molecule type" value="Genomic_DNA"/>
</dbReference>
<evidence type="ECO:0000259" key="1">
    <source>
        <dbReference type="Pfam" id="PF01656"/>
    </source>
</evidence>
<reference evidence="2" key="2">
    <citation type="submission" date="2020-09" db="EMBL/GenBank/DDBJ databases">
        <authorList>
            <person name="Sun Q."/>
            <person name="Kim S."/>
        </authorList>
    </citation>
    <scope>NUCLEOTIDE SEQUENCE</scope>
    <source>
        <strain evidence="2">KCTC 12711</strain>
    </source>
</reference>
<dbReference type="RefSeq" id="WP_189399063.1">
    <property type="nucleotide sequence ID" value="NZ_BMXA01000002.1"/>
</dbReference>
<dbReference type="InterPro" id="IPR050678">
    <property type="entry name" value="DNA_Partitioning_ATPase"/>
</dbReference>
<dbReference type="PANTHER" id="PTHR13696:SF96">
    <property type="entry name" value="COBQ_COBB_MIND_PARA NUCLEOTIDE BINDING DOMAIN-CONTAINING PROTEIN"/>
    <property type="match status" value="1"/>
</dbReference>
<evidence type="ECO:0000313" key="2">
    <source>
        <dbReference type="EMBL" id="GHA03756.1"/>
    </source>
</evidence>
<feature type="domain" description="CobQ/CobB/MinD/ParA nucleotide binding" evidence="1">
    <location>
        <begin position="4"/>
        <end position="179"/>
    </location>
</feature>
<keyword evidence="3" id="KW-1185">Reference proteome</keyword>
<organism evidence="2 3">
    <name type="scientific">Arenicella chitinivorans</name>
    <dbReference type="NCBI Taxonomy" id="1329800"/>
    <lineage>
        <taxon>Bacteria</taxon>
        <taxon>Pseudomonadati</taxon>
        <taxon>Pseudomonadota</taxon>
        <taxon>Gammaproteobacteria</taxon>
        <taxon>Arenicellales</taxon>
        <taxon>Arenicellaceae</taxon>
        <taxon>Arenicella</taxon>
    </lineage>
</organism>
<dbReference type="PIRSF" id="PIRSF009320">
    <property type="entry name" value="Nuc_binding_HP_1000"/>
    <property type="match status" value="1"/>
</dbReference>
<dbReference type="CDD" id="cd02042">
    <property type="entry name" value="ParAB_family"/>
    <property type="match status" value="1"/>
</dbReference>
<dbReference type="InterPro" id="IPR002586">
    <property type="entry name" value="CobQ/CobB/MinD/ParA_Nub-bd_dom"/>
</dbReference>
<protein>
    <submittedName>
        <fullName evidence="2">Chromosome partitioning protein ParA</fullName>
    </submittedName>
</protein>
<accession>A0A918RMZ0</accession>
<dbReference type="Proteomes" id="UP000614811">
    <property type="component" value="Unassembled WGS sequence"/>
</dbReference>
<comment type="caution">
    <text evidence="2">The sequence shown here is derived from an EMBL/GenBank/DDBJ whole genome shotgun (WGS) entry which is preliminary data.</text>
</comment>
<name>A0A918RMZ0_9GAMM</name>
<proteinExistence type="predicted"/>
<reference evidence="2" key="1">
    <citation type="journal article" date="2014" name="Int. J. Syst. Evol. Microbiol.">
        <title>Complete genome sequence of Corynebacterium casei LMG S-19264T (=DSM 44701T), isolated from a smear-ripened cheese.</title>
        <authorList>
            <consortium name="US DOE Joint Genome Institute (JGI-PGF)"/>
            <person name="Walter F."/>
            <person name="Albersmeier A."/>
            <person name="Kalinowski J."/>
            <person name="Ruckert C."/>
        </authorList>
    </citation>
    <scope>NUCLEOTIDE SEQUENCE</scope>
    <source>
        <strain evidence="2">KCTC 12711</strain>
    </source>
</reference>
<dbReference type="Gene3D" id="3.40.50.300">
    <property type="entry name" value="P-loop containing nucleotide triphosphate hydrolases"/>
    <property type="match status" value="1"/>
</dbReference>
<dbReference type="InterPro" id="IPR027417">
    <property type="entry name" value="P-loop_NTPase"/>
</dbReference>
<dbReference type="AlphaFoldDB" id="A0A918RMZ0"/>
<dbReference type="Pfam" id="PF01656">
    <property type="entry name" value="CbiA"/>
    <property type="match status" value="1"/>
</dbReference>